<evidence type="ECO:0000259" key="4">
    <source>
        <dbReference type="PROSITE" id="PS00497"/>
    </source>
</evidence>
<evidence type="ECO:0000256" key="3">
    <source>
        <dbReference type="SAM" id="SignalP"/>
    </source>
</evidence>
<evidence type="ECO:0000256" key="2">
    <source>
        <dbReference type="ARBA" id="ARBA00023008"/>
    </source>
</evidence>
<organism evidence="5 6">
    <name type="scientific">Gibberella zeae</name>
    <name type="common">Wheat head blight fungus</name>
    <name type="synonym">Fusarium graminearum</name>
    <dbReference type="NCBI Taxonomy" id="5518"/>
    <lineage>
        <taxon>Eukaryota</taxon>
        <taxon>Fungi</taxon>
        <taxon>Dikarya</taxon>
        <taxon>Ascomycota</taxon>
        <taxon>Pezizomycotina</taxon>
        <taxon>Sordariomycetes</taxon>
        <taxon>Hypocreomycetidae</taxon>
        <taxon>Hypocreales</taxon>
        <taxon>Nectriaceae</taxon>
        <taxon>Fusarium</taxon>
    </lineage>
</organism>
<accession>A0A9N8NBI7</accession>
<keyword evidence="1" id="KW-0479">Metal-binding</keyword>
<gene>
    <name evidence="5" type="ORF">MDCFG202_LOCUS24585</name>
</gene>
<dbReference type="PANTHER" id="PTHR11474">
    <property type="entry name" value="TYROSINASE FAMILY MEMBER"/>
    <property type="match status" value="1"/>
</dbReference>
<feature type="chain" id="PRO_5040311671" description="Tyrosinase copper-binding domain-containing protein" evidence="3">
    <location>
        <begin position="18"/>
        <end position="332"/>
    </location>
</feature>
<dbReference type="PANTHER" id="PTHR11474:SF126">
    <property type="entry name" value="TYROSINASE-LIKE PROTEIN TYR-1-RELATED"/>
    <property type="match status" value="1"/>
</dbReference>
<keyword evidence="2" id="KW-0186">Copper</keyword>
<dbReference type="Proteomes" id="UP000746612">
    <property type="component" value="Unassembled WGS sequence"/>
</dbReference>
<dbReference type="SUPFAM" id="SSF48056">
    <property type="entry name" value="Di-copper centre-containing domain"/>
    <property type="match status" value="1"/>
</dbReference>
<evidence type="ECO:0000313" key="6">
    <source>
        <dbReference type="Proteomes" id="UP000746612"/>
    </source>
</evidence>
<dbReference type="PROSITE" id="PS00497">
    <property type="entry name" value="TYROSINASE_1"/>
    <property type="match status" value="1"/>
</dbReference>
<evidence type="ECO:0000313" key="5">
    <source>
        <dbReference type="EMBL" id="CAG1964709.1"/>
    </source>
</evidence>
<dbReference type="AlphaFoldDB" id="A0A9N8NBI7"/>
<sequence length="332" mass="37937">MLFVYFFALISLAAAAAVPYENSSNACQNPTKRVEWRQLKDADKQSYIDAVKCLKTKKSRLGLETSLYDDFAYVHFQYNPSIHFVAAFLPWHRYFTHVYEGALRECGYTGYATYWDWTKDVKKLTKSPVMSSKLGFGGDGSDTRTENIYGTIRCVTNGPFSTLRPSYYGLSARVREYIPHCLHRRVTDGQTSGSIDLAELYNGTNVAIVQEDTNFLTYHQALEQGPHQAIHTAIGGEMNPATSPNGKLYLTFWRRIHPIFFLHHTQVDRLWWQWQQANPKTRLREYSGVTRSLDGKNGEAALTDLLLMDRLAKNITVSEAMSTRNGPFCYTY</sequence>
<reference evidence="5" key="1">
    <citation type="submission" date="2021-03" db="EMBL/GenBank/DDBJ databases">
        <authorList>
            <person name="Alouane T."/>
            <person name="Langin T."/>
            <person name="Bonhomme L."/>
        </authorList>
    </citation>
    <scope>NUCLEOTIDE SEQUENCE</scope>
    <source>
        <strain evidence="5">MDC_Fg202</strain>
    </source>
</reference>
<dbReference type="InterPro" id="IPR050316">
    <property type="entry name" value="Tyrosinase/Hemocyanin"/>
</dbReference>
<evidence type="ECO:0000256" key="1">
    <source>
        <dbReference type="ARBA" id="ARBA00022723"/>
    </source>
</evidence>
<dbReference type="InterPro" id="IPR002227">
    <property type="entry name" value="Tyrosinase_Cu-bd"/>
</dbReference>
<feature type="domain" description="Tyrosinase copper-binding" evidence="4">
    <location>
        <begin position="83"/>
        <end position="100"/>
    </location>
</feature>
<dbReference type="EMBL" id="CAJPIJ010000056">
    <property type="protein sequence ID" value="CAG1964709.1"/>
    <property type="molecule type" value="Genomic_DNA"/>
</dbReference>
<keyword evidence="3" id="KW-0732">Signal</keyword>
<comment type="caution">
    <text evidence="5">The sequence shown here is derived from an EMBL/GenBank/DDBJ whole genome shotgun (WGS) entry which is preliminary data.</text>
</comment>
<dbReference type="PRINTS" id="PR00092">
    <property type="entry name" value="TYROSINASE"/>
</dbReference>
<feature type="signal peptide" evidence="3">
    <location>
        <begin position="1"/>
        <end position="17"/>
    </location>
</feature>
<protein>
    <recommendedName>
        <fullName evidence="4">Tyrosinase copper-binding domain-containing protein</fullName>
    </recommendedName>
</protein>
<dbReference type="GO" id="GO:0016491">
    <property type="term" value="F:oxidoreductase activity"/>
    <property type="evidence" value="ECO:0007669"/>
    <property type="project" value="InterPro"/>
</dbReference>
<dbReference type="GO" id="GO:0046872">
    <property type="term" value="F:metal ion binding"/>
    <property type="evidence" value="ECO:0007669"/>
    <property type="project" value="UniProtKB-KW"/>
</dbReference>
<dbReference type="InterPro" id="IPR008922">
    <property type="entry name" value="Di-copper_centre_dom_sf"/>
</dbReference>
<proteinExistence type="predicted"/>
<dbReference type="Pfam" id="PF00264">
    <property type="entry name" value="Tyrosinase"/>
    <property type="match status" value="1"/>
</dbReference>
<name>A0A9N8NBI7_GIBZA</name>
<dbReference type="Gene3D" id="1.10.1280.10">
    <property type="entry name" value="Di-copper center containing domain from catechol oxidase"/>
    <property type="match status" value="1"/>
</dbReference>